<dbReference type="EMBL" id="CP010429">
    <property type="protein sequence ID" value="AKD53913.1"/>
    <property type="molecule type" value="Genomic_DNA"/>
</dbReference>
<protein>
    <recommendedName>
        <fullName evidence="4">Outer membrane protein beta-barrel domain-containing protein</fullName>
    </recommendedName>
</protein>
<proteinExistence type="predicted"/>
<evidence type="ECO:0000313" key="2">
    <source>
        <dbReference type="EMBL" id="AKD53913.1"/>
    </source>
</evidence>
<keyword evidence="3" id="KW-1185">Reference proteome</keyword>
<evidence type="ECO:0000313" key="3">
    <source>
        <dbReference type="Proteomes" id="UP000033054"/>
    </source>
</evidence>
<keyword evidence="1" id="KW-0732">Signal</keyword>
<feature type="signal peptide" evidence="1">
    <location>
        <begin position="1"/>
        <end position="17"/>
    </location>
</feature>
<organism evidence="2 3">
    <name type="scientific">Spirosoma radiotolerans</name>
    <dbReference type="NCBI Taxonomy" id="1379870"/>
    <lineage>
        <taxon>Bacteria</taxon>
        <taxon>Pseudomonadati</taxon>
        <taxon>Bacteroidota</taxon>
        <taxon>Cytophagia</taxon>
        <taxon>Cytophagales</taxon>
        <taxon>Cytophagaceae</taxon>
        <taxon>Spirosoma</taxon>
    </lineage>
</organism>
<gene>
    <name evidence="2" type="ORF">SD10_02340</name>
</gene>
<feature type="chain" id="PRO_5002416876" description="Outer membrane protein beta-barrel domain-containing protein" evidence="1">
    <location>
        <begin position="18"/>
        <end position="268"/>
    </location>
</feature>
<dbReference type="Proteomes" id="UP000033054">
    <property type="component" value="Chromosome"/>
</dbReference>
<dbReference type="AlphaFoldDB" id="A0A0E3ZTI2"/>
<dbReference type="STRING" id="1379870.SD10_02340"/>
<sequence>MRSIIFLLVLGYSSVMAQQTTRSDKQLLLGGGFGYMTIKDLSSSPLRYSGMGGTVQLGYETSRPKSFQRVLLTVQAGGVQNGIRRQSGLSAYKAQLAYHHYWVINPQARTRWALGGSAEVWGNARLFGARENNPVSYDAGSAISIGTRANHSFSGRFSRLAASFQLSIPVVAYVIRPAYGVPYPEAFLKNGVFNHQDEGLVGPMLTSGKLKTIDGFFRTQTTTSLTYSFAKAKSIRLSYNWEYYHIPSTLPVSQGNQSLIVSFVKHIH</sequence>
<dbReference type="RefSeq" id="WP_046375509.1">
    <property type="nucleotide sequence ID" value="NZ_CP010429.1"/>
</dbReference>
<reference evidence="2 3" key="1">
    <citation type="journal article" date="2014" name="Curr. Microbiol.">
        <title>Spirosoma radiotolerans sp. nov., a gamma-radiation-resistant bacterium isolated from gamma ray-irradiated soil.</title>
        <authorList>
            <person name="Lee J.J."/>
            <person name="Srinivasan S."/>
            <person name="Lim S."/>
            <person name="Joe M."/>
            <person name="Im S."/>
            <person name="Bae S.I."/>
            <person name="Park K.R."/>
            <person name="Han J.H."/>
            <person name="Park S.H."/>
            <person name="Joo B.M."/>
            <person name="Park S.J."/>
            <person name="Kim M.K."/>
        </authorList>
    </citation>
    <scope>NUCLEOTIDE SEQUENCE [LARGE SCALE GENOMIC DNA]</scope>
    <source>
        <strain evidence="2 3">DG5A</strain>
    </source>
</reference>
<evidence type="ECO:0000256" key="1">
    <source>
        <dbReference type="SAM" id="SignalP"/>
    </source>
</evidence>
<accession>A0A0E3ZTI2</accession>
<dbReference type="PATRIC" id="fig|1379870.5.peg.523"/>
<name>A0A0E3ZTI2_9BACT</name>
<dbReference type="KEGG" id="srd:SD10_02340"/>
<evidence type="ECO:0008006" key="4">
    <source>
        <dbReference type="Google" id="ProtNLM"/>
    </source>
</evidence>
<dbReference type="HOGENOM" id="CLU_1037900_0_0_10"/>